<evidence type="ECO:0000313" key="11">
    <source>
        <dbReference type="Proteomes" id="UP000006346"/>
    </source>
</evidence>
<feature type="domain" description="Acyl-CoA dehydrogenase/oxidase N-terminal" evidence="9">
    <location>
        <begin position="9"/>
        <end position="117"/>
    </location>
</feature>
<dbReference type="Pfam" id="PF02771">
    <property type="entry name" value="Acyl-CoA_dh_N"/>
    <property type="match status" value="1"/>
</dbReference>
<dbReference type="PIRSF" id="PIRSF016578">
    <property type="entry name" value="HsaA"/>
    <property type="match status" value="1"/>
</dbReference>
<dbReference type="Proteomes" id="UP000006346">
    <property type="component" value="Chromosome"/>
</dbReference>
<name>G7WGT4_DESOD</name>
<sequence length="380" mass="42578">MAFNIQFDEDQLAIQKMLRKFVENEIIPVRAYYDETEEYPWPVVKKMRDLGLNCIIAPEKYNSFYYDAVTCGIIAEELCRGCCGIALCVLDNCLPAKPVIFAGTEEQKDWWFTRCCQENKIASFAMTEPGAGSDVANITTTARKDGDYYIINGTKCFISNANVCSQFLVLANVDRSKGHRGLTFFIVDRDTEGITVGKHEKKMGIRCNDTAEVVFDNVRVHKKWLLGQEGQGFLLSMKTFEVSRPLTGAVSVGLAQGAYEVARDYAKERATFGKPIASHQAIQFMLADMAMKIEAARLLCQKACWMADQGNPNPMQASFAKLFSSDMCVDVTSKAVQILGGFGYSREFPVEKMMRDAKVMQIFEGTSEIQRMIIAGELLR</sequence>
<feature type="domain" description="Acyl-CoA dehydrogenase/oxidase C-terminal" evidence="7">
    <location>
        <begin position="230"/>
        <end position="378"/>
    </location>
</feature>
<feature type="domain" description="Acyl-CoA oxidase/dehydrogenase middle" evidence="8">
    <location>
        <begin position="123"/>
        <end position="218"/>
    </location>
</feature>
<dbReference type="PROSITE" id="PS00073">
    <property type="entry name" value="ACYL_COA_DH_2"/>
    <property type="match status" value="1"/>
</dbReference>
<keyword evidence="11" id="KW-1185">Reference proteome</keyword>
<dbReference type="InterPro" id="IPR046373">
    <property type="entry name" value="Acyl-CoA_Oxase/DH_mid-dom_sf"/>
</dbReference>
<dbReference type="InterPro" id="IPR009075">
    <property type="entry name" value="AcylCo_DH/oxidase_C"/>
</dbReference>
<dbReference type="AlphaFoldDB" id="G7WGT4"/>
<comment type="similarity">
    <text evidence="2 6">Belongs to the acyl-CoA dehydrogenase family.</text>
</comment>
<accession>G7WGT4</accession>
<dbReference type="GO" id="GO:0003995">
    <property type="term" value="F:acyl-CoA dehydrogenase activity"/>
    <property type="evidence" value="ECO:0007669"/>
    <property type="project" value="InterPro"/>
</dbReference>
<evidence type="ECO:0000313" key="10">
    <source>
        <dbReference type="EMBL" id="AET68520.1"/>
    </source>
</evidence>
<dbReference type="FunFam" id="2.40.110.10:FF:000001">
    <property type="entry name" value="Acyl-CoA dehydrogenase, mitochondrial"/>
    <property type="match status" value="1"/>
</dbReference>
<evidence type="ECO:0000256" key="2">
    <source>
        <dbReference type="ARBA" id="ARBA00009347"/>
    </source>
</evidence>
<dbReference type="FunFam" id="1.20.140.10:FF:000011">
    <property type="entry name" value="Medium-chain specific acyl-CoA dehydrogenase, mitochondrial"/>
    <property type="match status" value="1"/>
</dbReference>
<dbReference type="Gene3D" id="2.40.110.10">
    <property type="entry name" value="Butyryl-CoA Dehydrogenase, subunit A, domain 2"/>
    <property type="match status" value="1"/>
</dbReference>
<keyword evidence="5 6" id="KW-0560">Oxidoreductase</keyword>
<dbReference type="RefSeq" id="WP_014185328.1">
    <property type="nucleotide sequence ID" value="NC_016584.1"/>
</dbReference>
<dbReference type="Pfam" id="PF02770">
    <property type="entry name" value="Acyl-CoA_dh_M"/>
    <property type="match status" value="1"/>
</dbReference>
<dbReference type="eggNOG" id="COG1960">
    <property type="taxonomic scope" value="Bacteria"/>
</dbReference>
<dbReference type="KEGG" id="dor:Desor_2997"/>
<reference evidence="11" key="1">
    <citation type="submission" date="2011-11" db="EMBL/GenBank/DDBJ databases">
        <title>Complete sequence of Desulfosporosinus orientis DSM 765.</title>
        <authorList>
            <person name="Lucas S."/>
            <person name="Han J."/>
            <person name="Lapidus A."/>
            <person name="Cheng J.-F."/>
            <person name="Goodwin L."/>
            <person name="Pitluck S."/>
            <person name="Peters L."/>
            <person name="Ovchinnikova G."/>
            <person name="Teshima H."/>
            <person name="Detter J.C."/>
            <person name="Han C."/>
            <person name="Tapia R."/>
            <person name="Land M."/>
            <person name="Hauser L."/>
            <person name="Kyrpides N."/>
            <person name="Ivanova N."/>
            <person name="Pagani I."/>
            <person name="Pester M."/>
            <person name="Spring S."/>
            <person name="Ollivier B."/>
            <person name="Rattei T."/>
            <person name="Klenk H.-P."/>
            <person name="Wagner M."/>
            <person name="Loy A."/>
            <person name="Woyke T."/>
        </authorList>
    </citation>
    <scope>NUCLEOTIDE SEQUENCE [LARGE SCALE GENOMIC DNA]</scope>
    <source>
        <strain evidence="11">ATCC 19365 / DSM 765 / NCIMB 8382 / VKM B-1628</strain>
    </source>
</reference>
<dbReference type="InterPro" id="IPR006089">
    <property type="entry name" value="Acyl-CoA_DH_CS"/>
</dbReference>
<evidence type="ECO:0000256" key="6">
    <source>
        <dbReference type="RuleBase" id="RU362125"/>
    </source>
</evidence>
<dbReference type="OrthoDB" id="9802447at2"/>
<keyword evidence="3 6" id="KW-0285">Flavoprotein</keyword>
<dbReference type="HOGENOM" id="CLU_018204_0_2_9"/>
<dbReference type="GO" id="GO:0050660">
    <property type="term" value="F:flavin adenine dinucleotide binding"/>
    <property type="evidence" value="ECO:0007669"/>
    <property type="project" value="InterPro"/>
</dbReference>
<evidence type="ECO:0000259" key="7">
    <source>
        <dbReference type="Pfam" id="PF00441"/>
    </source>
</evidence>
<dbReference type="SUPFAM" id="SSF56645">
    <property type="entry name" value="Acyl-CoA dehydrogenase NM domain-like"/>
    <property type="match status" value="1"/>
</dbReference>
<dbReference type="Pfam" id="PF00441">
    <property type="entry name" value="Acyl-CoA_dh_1"/>
    <property type="match status" value="1"/>
</dbReference>
<dbReference type="InterPro" id="IPR037069">
    <property type="entry name" value="AcylCoA_DH/ox_N_sf"/>
</dbReference>
<gene>
    <name evidence="10" type="ordered locus">Desor_2997</name>
</gene>
<dbReference type="InterPro" id="IPR013786">
    <property type="entry name" value="AcylCoA_DH/ox_N"/>
</dbReference>
<dbReference type="InterPro" id="IPR036250">
    <property type="entry name" value="AcylCo_DH-like_C"/>
</dbReference>
<dbReference type="InterPro" id="IPR006091">
    <property type="entry name" value="Acyl-CoA_Oxase/DH_mid-dom"/>
</dbReference>
<dbReference type="STRING" id="768706.Desor_2997"/>
<dbReference type="Gene3D" id="1.20.140.10">
    <property type="entry name" value="Butyryl-CoA Dehydrogenase, subunit A, domain 3"/>
    <property type="match status" value="1"/>
</dbReference>
<keyword evidence="4 6" id="KW-0274">FAD</keyword>
<evidence type="ECO:0000256" key="1">
    <source>
        <dbReference type="ARBA" id="ARBA00001974"/>
    </source>
</evidence>
<dbReference type="SUPFAM" id="SSF47203">
    <property type="entry name" value="Acyl-CoA dehydrogenase C-terminal domain-like"/>
    <property type="match status" value="1"/>
</dbReference>
<dbReference type="InterPro" id="IPR009100">
    <property type="entry name" value="AcylCoA_DH/oxidase_NM_dom_sf"/>
</dbReference>
<dbReference type="PANTHER" id="PTHR43884:SF12">
    <property type="entry name" value="ISOVALERYL-COA DEHYDROGENASE, MITOCHONDRIAL-RELATED"/>
    <property type="match status" value="1"/>
</dbReference>
<evidence type="ECO:0000259" key="9">
    <source>
        <dbReference type="Pfam" id="PF02771"/>
    </source>
</evidence>
<comment type="cofactor">
    <cofactor evidence="1 6">
        <name>FAD</name>
        <dbReference type="ChEBI" id="CHEBI:57692"/>
    </cofactor>
</comment>
<dbReference type="PATRIC" id="fig|768706.3.peg.3011"/>
<dbReference type="EMBL" id="CP003108">
    <property type="protein sequence ID" value="AET68520.1"/>
    <property type="molecule type" value="Genomic_DNA"/>
</dbReference>
<evidence type="ECO:0000256" key="4">
    <source>
        <dbReference type="ARBA" id="ARBA00022827"/>
    </source>
</evidence>
<reference evidence="10 11" key="2">
    <citation type="journal article" date="2012" name="J. Bacteriol.">
        <title>Complete genome sequences of Desulfosporosinus orientis DSM765T, Desulfosporosinus youngiae DSM17734T, Desulfosporosinus meridiei DSM13257T, and Desulfosporosinus acidiphilus DSM22704T.</title>
        <authorList>
            <person name="Pester M."/>
            <person name="Brambilla E."/>
            <person name="Alazard D."/>
            <person name="Rattei T."/>
            <person name="Weinmaier T."/>
            <person name="Han J."/>
            <person name="Lucas S."/>
            <person name="Lapidus A."/>
            <person name="Cheng J.F."/>
            <person name="Goodwin L."/>
            <person name="Pitluck S."/>
            <person name="Peters L."/>
            <person name="Ovchinnikova G."/>
            <person name="Teshima H."/>
            <person name="Detter J.C."/>
            <person name="Han C.S."/>
            <person name="Tapia R."/>
            <person name="Land M.L."/>
            <person name="Hauser L."/>
            <person name="Kyrpides N.C."/>
            <person name="Ivanova N.N."/>
            <person name="Pagani I."/>
            <person name="Huntmann M."/>
            <person name="Wei C.L."/>
            <person name="Davenport K.W."/>
            <person name="Daligault H."/>
            <person name="Chain P.S."/>
            <person name="Chen A."/>
            <person name="Mavromatis K."/>
            <person name="Markowitz V."/>
            <person name="Szeto E."/>
            <person name="Mikhailova N."/>
            <person name="Pati A."/>
            <person name="Wagner M."/>
            <person name="Woyke T."/>
            <person name="Ollivier B."/>
            <person name="Klenk H.P."/>
            <person name="Spring S."/>
            <person name="Loy A."/>
        </authorList>
    </citation>
    <scope>NUCLEOTIDE SEQUENCE [LARGE SCALE GENOMIC DNA]</scope>
    <source>
        <strain evidence="11">ATCC 19365 / DSM 765 / NCIMB 8382 / VKM B-1628</strain>
    </source>
</reference>
<organism evidence="10 11">
    <name type="scientific">Desulfosporosinus orientis (strain ATCC 19365 / DSM 765 / NCIMB 8382 / VKM B-1628 / Singapore I)</name>
    <name type="common">Desulfotomaculum orientis</name>
    <dbReference type="NCBI Taxonomy" id="768706"/>
    <lineage>
        <taxon>Bacteria</taxon>
        <taxon>Bacillati</taxon>
        <taxon>Bacillota</taxon>
        <taxon>Clostridia</taxon>
        <taxon>Eubacteriales</taxon>
        <taxon>Desulfitobacteriaceae</taxon>
        <taxon>Desulfosporosinus</taxon>
    </lineage>
</organism>
<evidence type="ECO:0000259" key="8">
    <source>
        <dbReference type="Pfam" id="PF02770"/>
    </source>
</evidence>
<dbReference type="Gene3D" id="1.10.540.10">
    <property type="entry name" value="Acyl-CoA dehydrogenase/oxidase, N-terminal domain"/>
    <property type="match status" value="1"/>
</dbReference>
<proteinExistence type="inferred from homology"/>
<evidence type="ECO:0000256" key="3">
    <source>
        <dbReference type="ARBA" id="ARBA00022630"/>
    </source>
</evidence>
<dbReference type="PANTHER" id="PTHR43884">
    <property type="entry name" value="ACYL-COA DEHYDROGENASE"/>
    <property type="match status" value="1"/>
</dbReference>
<protein>
    <submittedName>
        <fullName evidence="10">Acyl-CoA dehydrogenase</fullName>
    </submittedName>
</protein>
<evidence type="ECO:0000256" key="5">
    <source>
        <dbReference type="ARBA" id="ARBA00023002"/>
    </source>
</evidence>